<reference evidence="3 4" key="1">
    <citation type="submission" date="2019-02" db="EMBL/GenBank/DDBJ databases">
        <title>Genomic Encyclopedia of Type Strains, Phase IV (KMG-IV): sequencing the most valuable type-strain genomes for metagenomic binning, comparative biology and taxonomic classification.</title>
        <authorList>
            <person name="Goeker M."/>
        </authorList>
    </citation>
    <scope>NUCLEOTIDE SEQUENCE [LARGE SCALE GENOMIC DNA]</scope>
    <source>
        <strain evidence="3 4">DSM 18116</strain>
    </source>
</reference>
<keyword evidence="2" id="KW-0732">Signal</keyword>
<dbReference type="EMBL" id="SGXA01000002">
    <property type="protein sequence ID" value="RZS72299.1"/>
    <property type="molecule type" value="Genomic_DNA"/>
</dbReference>
<evidence type="ECO:0008006" key="5">
    <source>
        <dbReference type="Google" id="ProtNLM"/>
    </source>
</evidence>
<evidence type="ECO:0000256" key="2">
    <source>
        <dbReference type="SAM" id="SignalP"/>
    </source>
</evidence>
<feature type="chain" id="PRO_5020436594" description="Carboxypeptidase family protein" evidence="2">
    <location>
        <begin position="20"/>
        <end position="441"/>
    </location>
</feature>
<name>A0A4Q7MW77_9BACT</name>
<evidence type="ECO:0000313" key="4">
    <source>
        <dbReference type="Proteomes" id="UP000293874"/>
    </source>
</evidence>
<protein>
    <recommendedName>
        <fullName evidence="5">Carboxypeptidase family protein</fullName>
    </recommendedName>
</protein>
<evidence type="ECO:0000256" key="1">
    <source>
        <dbReference type="SAM" id="MobiDB-lite"/>
    </source>
</evidence>
<dbReference type="RefSeq" id="WP_130542730.1">
    <property type="nucleotide sequence ID" value="NZ_CP042431.1"/>
</dbReference>
<organism evidence="3 4">
    <name type="scientific">Pseudobacter ginsenosidimutans</name>
    <dbReference type="NCBI Taxonomy" id="661488"/>
    <lineage>
        <taxon>Bacteria</taxon>
        <taxon>Pseudomonadati</taxon>
        <taxon>Bacteroidota</taxon>
        <taxon>Chitinophagia</taxon>
        <taxon>Chitinophagales</taxon>
        <taxon>Chitinophagaceae</taxon>
        <taxon>Pseudobacter</taxon>
    </lineage>
</organism>
<keyword evidence="4" id="KW-1185">Reference proteome</keyword>
<evidence type="ECO:0000313" key="3">
    <source>
        <dbReference type="EMBL" id="RZS72299.1"/>
    </source>
</evidence>
<gene>
    <name evidence="3" type="ORF">EV199_4217</name>
</gene>
<comment type="caution">
    <text evidence="3">The sequence shown here is derived from an EMBL/GenBank/DDBJ whole genome shotgun (WGS) entry which is preliminary data.</text>
</comment>
<dbReference type="AlphaFoldDB" id="A0A4Q7MW77"/>
<dbReference type="Proteomes" id="UP000293874">
    <property type="component" value="Unassembled WGS sequence"/>
</dbReference>
<dbReference type="OrthoDB" id="1265549at2"/>
<feature type="region of interest" description="Disordered" evidence="1">
    <location>
        <begin position="406"/>
        <end position="441"/>
    </location>
</feature>
<proteinExistence type="predicted"/>
<accession>A0A4Q7MW77</accession>
<feature type="signal peptide" evidence="2">
    <location>
        <begin position="1"/>
        <end position="19"/>
    </location>
</feature>
<sequence length="441" mass="46697">MKAKYPIIALLLSFQTAVAQNGIQLSLSSGVANASSKGKDNLIGNGYHLQTDVFVPFYGKSWNPNGKEHSFALGIFLGGNFTSVKNIPSNNSDVSTKYNAYNTPIAVESKMSRSNSNSYSGFAGIQAAFGFGRFHISPSINAGYLSFKQEGSVQTGTASINGEQQQKDLVKREAQKVQGLIFKPQLRAGYKLKDNIAVFAGFALVTGPEIQHTTQYLVPEGGFKENNTYEISQLAKGTWESSVQTSRYAITEVNIGLSVALGKKRTKKGANAASASYAAGKSMAPEARPGNPIGGIIVKGGKNPGGNSINVVSDENGQITFDVATAGDYMLQLSAPDQTAGRSISEKGVKRSEVAEMARPGTPIGGIVVKGGKNPGGNNINIISNSNGEIFLPDLETGSYRLTLVTPANEGKNPKDSKKKTRKKVTEGATPGLKDVMKTQV</sequence>